<comment type="caution">
    <text evidence="7">The sequence shown here is derived from an EMBL/GenBank/DDBJ whole genome shotgun (WGS) entry which is preliminary data.</text>
</comment>
<dbReference type="PRINTS" id="PR00100">
    <property type="entry name" value="AOTCASE"/>
</dbReference>
<dbReference type="InterPro" id="IPR002292">
    <property type="entry name" value="Orn/put_carbamltrans"/>
</dbReference>
<dbReference type="PROSITE" id="PS00097">
    <property type="entry name" value="CARBAMOYLTRANSFERASE"/>
    <property type="match status" value="1"/>
</dbReference>
<dbReference type="InterPro" id="IPR036901">
    <property type="entry name" value="Asp/Orn_carbamoylTrfase_sf"/>
</dbReference>
<keyword evidence="3" id="KW-0012">Acyltransferase</keyword>
<dbReference type="EMBL" id="CAJVQB010001575">
    <property type="protein sequence ID" value="CAG8541430.1"/>
    <property type="molecule type" value="Genomic_DNA"/>
</dbReference>
<dbReference type="InterPro" id="IPR000542">
    <property type="entry name" value="Carn_acyl_trans"/>
</dbReference>
<dbReference type="InterPro" id="IPR039551">
    <property type="entry name" value="Cho/carn_acyl_trans"/>
</dbReference>
<evidence type="ECO:0000313" key="8">
    <source>
        <dbReference type="Proteomes" id="UP000789901"/>
    </source>
</evidence>
<organism evidence="7 8">
    <name type="scientific">Gigaspora margarita</name>
    <dbReference type="NCBI Taxonomy" id="4874"/>
    <lineage>
        <taxon>Eukaryota</taxon>
        <taxon>Fungi</taxon>
        <taxon>Fungi incertae sedis</taxon>
        <taxon>Mucoromycota</taxon>
        <taxon>Glomeromycotina</taxon>
        <taxon>Glomeromycetes</taxon>
        <taxon>Diversisporales</taxon>
        <taxon>Gigasporaceae</taxon>
        <taxon>Gigaspora</taxon>
    </lineage>
</organism>
<sequence>MVSQVNRDKTFSNQSRLPKLPVPTLEETTTKYLHSLRPLLSDEDFARNEAHIKDFLKPNGLGRILQQRLIDIDRISPNNWLDDTWWIKKAYQEWRVSVVVNSNWFFLFKDDPNTPREYFSTDNDAKLQDVTRTHPLCMYQYTRLFGYTRIPQHGCDKLAYSPHPNSIKYILITVKNQFYILDGYDQNGIRLTAGDIEKQLNDIIADVEKAQLDPPVGILTSDDRDSWTMSRERLLAVSPQNRETLTFIENALFAVSLDDYATGTDLDKFLGNIFHGFDGHNRWFDKEISIIVDSNGRAGMHGEHSPCDALIPAFASEWILKEPTSLNAQISGRPIPPPSRIRFITNEQTLKDIRATEGRTKELIADSDATVLQFSEYGTSLIKKIGKCSPDAYIQMALQLAYYQLHGRCVPTYETGATRKFSRGRTETVRTLSVESKAFAQQKYDRLQAATKAHTNYSIDASNGKGCDRHLLGLRLLLQKGESHPIFEEPIFAKSQEWLLSTSSLTSGDYFNGTGFGCVYPNGYGINYLPESKFSSSETDSKAIKESLIKVLRDMRNICEQVNDETINKDSFFLQNRISPTLTMLLNRRLFPIAKVKFIINRTSSNINSTNKWISPISNFNYLGVNSYSTSLNVKPASSGIHYITHADLSSQQIYNLIVSAIQHKHNVKYLNKQSGQPLSGKTLAVMFSKRSTRTRVATETAVAYLGGQPMFLGSQDIQLGINESLLDTSVVVSSMVDGIMARVGSHSDIETLAKYSTVPVINALSDMYHPTQILADLMTMHEVFGPQPKDESSYVAHLTHPKETLPGLKVAWIGDGNNILHSMLVTFPKLGVHLSVATPKGYDPSKDVVKIAQDEAVKTNTEISFTHDPKEAVKDADVIVTDTWISMGQESEKAKRIKDFAGYQVTSSLAKDGGAKPNWKFLHCLPRKQEEVTDEVFYSPRSVVFQEAENRKWTILSVIDALLVKKSFD</sequence>
<feature type="domain" description="Choline/carnitine acyltransferase" evidence="5">
    <location>
        <begin position="20"/>
        <end position="533"/>
    </location>
</feature>
<dbReference type="NCBIfam" id="TIGR00658">
    <property type="entry name" value="orni_carb_tr"/>
    <property type="match status" value="1"/>
</dbReference>
<dbReference type="PANTHER" id="PTHR22589:SF107">
    <property type="entry name" value="CHOLINE_CARNITINE ACYLTRANSFERASE DOMAIN-CONTAINING PROTEIN"/>
    <property type="match status" value="1"/>
</dbReference>
<reference evidence="7 8" key="1">
    <citation type="submission" date="2021-06" db="EMBL/GenBank/DDBJ databases">
        <authorList>
            <person name="Kallberg Y."/>
            <person name="Tangrot J."/>
            <person name="Rosling A."/>
        </authorList>
    </citation>
    <scope>NUCLEOTIDE SEQUENCE [LARGE SCALE GENOMIC DNA]</scope>
    <source>
        <strain evidence="7 8">120-4 pot B 10/14</strain>
    </source>
</reference>
<dbReference type="InterPro" id="IPR006132">
    <property type="entry name" value="Asp/Orn_carbamoyltranf_P-bd"/>
</dbReference>
<proteinExistence type="inferred from homology"/>
<dbReference type="InterPro" id="IPR042231">
    <property type="entry name" value="Cho/carn_acyl_trans_2"/>
</dbReference>
<evidence type="ECO:0000256" key="3">
    <source>
        <dbReference type="ARBA" id="ARBA00023315"/>
    </source>
</evidence>
<dbReference type="InterPro" id="IPR006131">
    <property type="entry name" value="Asp_carbamoyltransf_Asp/Orn-bd"/>
</dbReference>
<dbReference type="Pfam" id="PF00755">
    <property type="entry name" value="Carn_acyltransf"/>
    <property type="match status" value="1"/>
</dbReference>
<evidence type="ECO:0000259" key="5">
    <source>
        <dbReference type="Pfam" id="PF00755"/>
    </source>
</evidence>
<dbReference type="Pfam" id="PF00185">
    <property type="entry name" value="OTCace"/>
    <property type="match status" value="1"/>
</dbReference>
<protein>
    <submittedName>
        <fullName evidence="7">3390_t:CDS:1</fullName>
    </submittedName>
</protein>
<evidence type="ECO:0000259" key="6">
    <source>
        <dbReference type="Pfam" id="PF02729"/>
    </source>
</evidence>
<dbReference type="Gene3D" id="3.30.559.70">
    <property type="entry name" value="Choline/Carnitine o-acyltransferase, domain 2"/>
    <property type="match status" value="1"/>
</dbReference>
<name>A0ABM8W6X6_GIGMA</name>
<gene>
    <name evidence="7" type="ORF">GMARGA_LOCUS4101</name>
</gene>
<dbReference type="SUPFAM" id="SSF53671">
    <property type="entry name" value="Aspartate/ornithine carbamoyltransferase"/>
    <property type="match status" value="1"/>
</dbReference>
<dbReference type="PRINTS" id="PR00102">
    <property type="entry name" value="OTCASE"/>
</dbReference>
<dbReference type="Proteomes" id="UP000789901">
    <property type="component" value="Unassembled WGS sequence"/>
</dbReference>
<dbReference type="InterPro" id="IPR023213">
    <property type="entry name" value="CAT-like_dom_sf"/>
</dbReference>
<keyword evidence="8" id="KW-1185">Reference proteome</keyword>
<accession>A0ABM8W6X6</accession>
<feature type="domain" description="Aspartate/ornithine carbamoyltransferase carbamoyl-P binding" evidence="6">
    <location>
        <begin position="642"/>
        <end position="783"/>
    </location>
</feature>
<evidence type="ECO:0000256" key="1">
    <source>
        <dbReference type="ARBA" id="ARBA00005232"/>
    </source>
</evidence>
<evidence type="ECO:0000256" key="2">
    <source>
        <dbReference type="ARBA" id="ARBA00022679"/>
    </source>
</evidence>
<dbReference type="InterPro" id="IPR006130">
    <property type="entry name" value="Asp/Orn_carbamoylTrfase"/>
</dbReference>
<feature type="domain" description="Aspartate/ornithine carbamoyltransferase Asp/Orn-binding" evidence="4">
    <location>
        <begin position="808"/>
        <end position="961"/>
    </location>
</feature>
<dbReference type="PANTHER" id="PTHR22589">
    <property type="entry name" value="CARNITINE O-ACYLTRANSFERASE"/>
    <property type="match status" value="1"/>
</dbReference>
<dbReference type="Gene3D" id="3.40.50.1370">
    <property type="entry name" value="Aspartate/ornithine carbamoyltransferase"/>
    <property type="match status" value="2"/>
</dbReference>
<keyword evidence="2" id="KW-0808">Transferase</keyword>
<dbReference type="PROSITE" id="PS00440">
    <property type="entry name" value="ACYLTRANSF_C_2"/>
    <property type="match status" value="1"/>
</dbReference>
<dbReference type="Pfam" id="PF02729">
    <property type="entry name" value="OTCace_N"/>
    <property type="match status" value="1"/>
</dbReference>
<dbReference type="SUPFAM" id="SSF52777">
    <property type="entry name" value="CoA-dependent acyltransferases"/>
    <property type="match status" value="2"/>
</dbReference>
<comment type="similarity">
    <text evidence="1">Belongs to the carnitine/choline acetyltransferase family.</text>
</comment>
<dbReference type="NCBIfam" id="NF001986">
    <property type="entry name" value="PRK00779.1"/>
    <property type="match status" value="1"/>
</dbReference>
<evidence type="ECO:0000259" key="4">
    <source>
        <dbReference type="Pfam" id="PF00185"/>
    </source>
</evidence>
<dbReference type="Gene3D" id="3.30.559.10">
    <property type="entry name" value="Chloramphenicol acetyltransferase-like domain"/>
    <property type="match status" value="1"/>
</dbReference>
<evidence type="ECO:0000313" key="7">
    <source>
        <dbReference type="EMBL" id="CAG8541430.1"/>
    </source>
</evidence>